<comment type="caution">
    <text evidence="1">The sequence shown here is derived from an EMBL/GenBank/DDBJ whole genome shotgun (WGS) entry which is preliminary data.</text>
</comment>
<keyword evidence="2" id="KW-1185">Reference proteome</keyword>
<sequence>MTAWEEIRGLIDRRTPTPSRLRTVLSRVFHAGASDPTPSLIGF</sequence>
<reference evidence="2" key="1">
    <citation type="journal article" date="2019" name="Int. J. Syst. Evol. Microbiol.">
        <title>The Global Catalogue of Microorganisms (GCM) 10K type strain sequencing project: providing services to taxonomists for standard genome sequencing and annotation.</title>
        <authorList>
            <consortium name="The Broad Institute Genomics Platform"/>
            <consortium name="The Broad Institute Genome Sequencing Center for Infectious Disease"/>
            <person name="Wu L."/>
            <person name="Ma J."/>
        </authorList>
    </citation>
    <scope>NUCLEOTIDE SEQUENCE [LARGE SCALE GENOMIC DNA]</scope>
    <source>
        <strain evidence="2">JCM 10083</strain>
    </source>
</reference>
<evidence type="ECO:0000313" key="1">
    <source>
        <dbReference type="EMBL" id="MFC7602139.1"/>
    </source>
</evidence>
<proteinExistence type="predicted"/>
<dbReference type="RefSeq" id="WP_343964603.1">
    <property type="nucleotide sequence ID" value="NZ_BAAAGK010000023.1"/>
</dbReference>
<dbReference type="EMBL" id="JBHTEE010000001">
    <property type="protein sequence ID" value="MFC7602139.1"/>
    <property type="molecule type" value="Genomic_DNA"/>
</dbReference>
<evidence type="ECO:0000313" key="2">
    <source>
        <dbReference type="Proteomes" id="UP001596514"/>
    </source>
</evidence>
<accession>A0ABW2T3A5</accession>
<name>A0ABW2T3A5_9ACTN</name>
<protein>
    <submittedName>
        <fullName evidence="1">Uncharacterized protein</fullName>
    </submittedName>
</protein>
<organism evidence="1 2">
    <name type="scientific">Streptosporangium amethystogenes subsp. fukuiense</name>
    <dbReference type="NCBI Taxonomy" id="698418"/>
    <lineage>
        <taxon>Bacteria</taxon>
        <taxon>Bacillati</taxon>
        <taxon>Actinomycetota</taxon>
        <taxon>Actinomycetes</taxon>
        <taxon>Streptosporangiales</taxon>
        <taxon>Streptosporangiaceae</taxon>
        <taxon>Streptosporangium</taxon>
    </lineage>
</organism>
<dbReference type="Proteomes" id="UP001596514">
    <property type="component" value="Unassembled WGS sequence"/>
</dbReference>
<gene>
    <name evidence="1" type="ORF">ACFQVD_18730</name>
</gene>